<organism evidence="1 2">
    <name type="scientific">Prorocentrum cordatum</name>
    <dbReference type="NCBI Taxonomy" id="2364126"/>
    <lineage>
        <taxon>Eukaryota</taxon>
        <taxon>Sar</taxon>
        <taxon>Alveolata</taxon>
        <taxon>Dinophyceae</taxon>
        <taxon>Prorocentrales</taxon>
        <taxon>Prorocentraceae</taxon>
        <taxon>Prorocentrum</taxon>
    </lineage>
</organism>
<dbReference type="Proteomes" id="UP001189429">
    <property type="component" value="Unassembled WGS sequence"/>
</dbReference>
<sequence>GPLLLSLMVAQVLLLLQLKKTVLHPLQVMLLVALTVKMEATKLLRDYKQTMLDSIKSTVDDAINPFAEQLSKHAEYAAELAQGVKDLPKMVDDAAAKRLDGQSRRLQEQLDGMHIRLRAHETRLDTHDSDISFLKAEIKKLHELLAVANDVPKAPLVSAADFDRDTDPCVVKVIAAKLTALEHVHHTLSDWIAEVGVEAKFFKISSSEASAAASPSTSLELLPLLPVGLPKFSPLNVWDLVNGSASRPPPQMGRPQLFIS</sequence>
<evidence type="ECO:0000313" key="2">
    <source>
        <dbReference type="Proteomes" id="UP001189429"/>
    </source>
</evidence>
<evidence type="ECO:0000313" key="1">
    <source>
        <dbReference type="EMBL" id="CAK0872753.1"/>
    </source>
</evidence>
<dbReference type="EMBL" id="CAUYUJ010017196">
    <property type="protein sequence ID" value="CAK0872753.1"/>
    <property type="molecule type" value="Genomic_DNA"/>
</dbReference>
<protein>
    <submittedName>
        <fullName evidence="1">Uncharacterized protein</fullName>
    </submittedName>
</protein>
<proteinExistence type="predicted"/>
<keyword evidence="2" id="KW-1185">Reference proteome</keyword>
<name>A0ABN9VKF7_9DINO</name>
<accession>A0ABN9VKF7</accession>
<feature type="non-terminal residue" evidence="1">
    <location>
        <position position="1"/>
    </location>
</feature>
<comment type="caution">
    <text evidence="1">The sequence shown here is derived from an EMBL/GenBank/DDBJ whole genome shotgun (WGS) entry which is preliminary data.</text>
</comment>
<feature type="non-terminal residue" evidence="1">
    <location>
        <position position="260"/>
    </location>
</feature>
<gene>
    <name evidence="1" type="ORF">PCOR1329_LOCUS58128</name>
</gene>
<reference evidence="1" key="1">
    <citation type="submission" date="2023-10" db="EMBL/GenBank/DDBJ databases">
        <authorList>
            <person name="Chen Y."/>
            <person name="Shah S."/>
            <person name="Dougan E. K."/>
            <person name="Thang M."/>
            <person name="Chan C."/>
        </authorList>
    </citation>
    <scope>NUCLEOTIDE SEQUENCE [LARGE SCALE GENOMIC DNA]</scope>
</reference>